<name>A0A9D2UIT8_9BACT</name>
<dbReference type="Gene3D" id="2.60.40.10">
    <property type="entry name" value="Immunoglobulins"/>
    <property type="match status" value="1"/>
</dbReference>
<dbReference type="InterPro" id="IPR013783">
    <property type="entry name" value="Ig-like_fold"/>
</dbReference>
<sequence length="205" mass="21926">MDEANNKLNIRVYGQSLVDSDNPTVNVFITEDGIRSNNQSGASGVWTHNNVLREVLTGDWGAEVQFAEDGSYEYTTEWDVKTSIRGSYGTTSVNLDNISVVAFISNTDSSNPSNCEVYNCAKVENVISSGVDRTAADDVHVYADGSSIVIDGSFDEARVWTVDGVTVRSMGEGDGMTTVQGLAPGIYVVKVTSGTGSQVTKVMVD</sequence>
<gene>
    <name evidence="1" type="ORF">IAA93_05805</name>
</gene>
<dbReference type="AlphaFoldDB" id="A0A9D2UIT8"/>
<dbReference type="Proteomes" id="UP000787625">
    <property type="component" value="Unassembled WGS sequence"/>
</dbReference>
<dbReference type="EMBL" id="DWUP01000127">
    <property type="protein sequence ID" value="HJD53220.1"/>
    <property type="molecule type" value="Genomic_DNA"/>
</dbReference>
<dbReference type="InterPro" id="IPR026444">
    <property type="entry name" value="Secre_tail"/>
</dbReference>
<dbReference type="NCBIfam" id="TIGR04183">
    <property type="entry name" value="Por_Secre_tail"/>
    <property type="match status" value="1"/>
</dbReference>
<reference evidence="1" key="1">
    <citation type="journal article" date="2021" name="PeerJ">
        <title>Extensive microbial diversity within the chicken gut microbiome revealed by metagenomics and culture.</title>
        <authorList>
            <person name="Gilroy R."/>
            <person name="Ravi A."/>
            <person name="Getino M."/>
            <person name="Pursley I."/>
            <person name="Horton D.L."/>
            <person name="Alikhan N.F."/>
            <person name="Baker D."/>
            <person name="Gharbi K."/>
            <person name="Hall N."/>
            <person name="Watson M."/>
            <person name="Adriaenssens E.M."/>
            <person name="Foster-Nyarko E."/>
            <person name="Jarju S."/>
            <person name="Secka A."/>
            <person name="Antonio M."/>
            <person name="Oren A."/>
            <person name="Chaudhuri R.R."/>
            <person name="La Ragione R."/>
            <person name="Hildebrand F."/>
            <person name="Pallen M.J."/>
        </authorList>
    </citation>
    <scope>NUCLEOTIDE SEQUENCE</scope>
    <source>
        <strain evidence="1">MalCec1-1739</strain>
    </source>
</reference>
<dbReference type="Pfam" id="PF11551">
    <property type="entry name" value="Omp28"/>
    <property type="match status" value="1"/>
</dbReference>
<comment type="caution">
    <text evidence="1">The sequence shown here is derived from an EMBL/GenBank/DDBJ whole genome shotgun (WGS) entry which is preliminary data.</text>
</comment>
<reference evidence="1" key="2">
    <citation type="submission" date="2021-04" db="EMBL/GenBank/DDBJ databases">
        <authorList>
            <person name="Gilroy R."/>
        </authorList>
    </citation>
    <scope>NUCLEOTIDE SEQUENCE</scope>
    <source>
        <strain evidence="1">MalCec1-1739</strain>
    </source>
</reference>
<proteinExistence type="predicted"/>
<evidence type="ECO:0000313" key="1">
    <source>
        <dbReference type="EMBL" id="HJD53220.1"/>
    </source>
</evidence>
<organism evidence="1 2">
    <name type="scientific">Candidatus Avibacteroides avistercoris</name>
    <dbReference type="NCBI Taxonomy" id="2840690"/>
    <lineage>
        <taxon>Bacteria</taxon>
        <taxon>Pseudomonadati</taxon>
        <taxon>Bacteroidota</taxon>
        <taxon>Bacteroidia</taxon>
        <taxon>Bacteroidales</taxon>
        <taxon>Bacteroidaceae</taxon>
        <taxon>Bacteroidaceae incertae sedis</taxon>
        <taxon>Candidatus Avibacteroides</taxon>
    </lineage>
</organism>
<evidence type="ECO:0000313" key="2">
    <source>
        <dbReference type="Proteomes" id="UP000787625"/>
    </source>
</evidence>
<protein>
    <submittedName>
        <fullName evidence="1">Omp28-related outer membrane protein</fullName>
    </submittedName>
</protein>
<accession>A0A9D2UIT8</accession>
<dbReference type="InterPro" id="IPR021615">
    <property type="entry name" value="Omp28"/>
</dbReference>